<dbReference type="Proteomes" id="UP000823674">
    <property type="component" value="Chromosome A04"/>
</dbReference>
<sequence>MQEDDLIKINREILDILENTIDLFDLTLASDSATREEATFSMIWEPDGEVVDRSFVKCHAIPGQFEEASHAASTKQEGVDGGVCVLLAGLRFETAD</sequence>
<evidence type="ECO:0000313" key="2">
    <source>
        <dbReference type="Proteomes" id="UP000823674"/>
    </source>
</evidence>
<comment type="caution">
    <text evidence="1">The sequence shown here is derived from an EMBL/GenBank/DDBJ whole genome shotgun (WGS) entry which is preliminary data.</text>
</comment>
<gene>
    <name evidence="1" type="primary">A04g507240.1_BraROA</name>
    <name evidence="1" type="ORF">IGI04_016397</name>
</gene>
<reference evidence="1 2" key="1">
    <citation type="submission" date="2021-03" db="EMBL/GenBank/DDBJ databases">
        <authorList>
            <person name="King G.J."/>
            <person name="Bancroft I."/>
            <person name="Baten A."/>
            <person name="Bloomfield J."/>
            <person name="Borpatragohain P."/>
            <person name="He Z."/>
            <person name="Irish N."/>
            <person name="Irwin J."/>
            <person name="Liu K."/>
            <person name="Mauleon R.P."/>
            <person name="Moore J."/>
            <person name="Morris R."/>
            <person name="Ostergaard L."/>
            <person name="Wang B."/>
            <person name="Wells R."/>
        </authorList>
    </citation>
    <scope>NUCLEOTIDE SEQUENCE [LARGE SCALE GENOMIC DNA]</scope>
    <source>
        <strain evidence="1">R-o-18</strain>
        <tissue evidence="1">Leaf</tissue>
    </source>
</reference>
<organism evidence="1 2">
    <name type="scientific">Brassica rapa subsp. trilocularis</name>
    <dbReference type="NCBI Taxonomy" id="1813537"/>
    <lineage>
        <taxon>Eukaryota</taxon>
        <taxon>Viridiplantae</taxon>
        <taxon>Streptophyta</taxon>
        <taxon>Embryophyta</taxon>
        <taxon>Tracheophyta</taxon>
        <taxon>Spermatophyta</taxon>
        <taxon>Magnoliopsida</taxon>
        <taxon>eudicotyledons</taxon>
        <taxon>Gunneridae</taxon>
        <taxon>Pentapetalae</taxon>
        <taxon>rosids</taxon>
        <taxon>malvids</taxon>
        <taxon>Brassicales</taxon>
        <taxon>Brassicaceae</taxon>
        <taxon>Brassiceae</taxon>
        <taxon>Brassica</taxon>
    </lineage>
</organism>
<accession>A0ABQ7MSV2</accession>
<proteinExistence type="predicted"/>
<name>A0ABQ7MSV2_BRACM</name>
<evidence type="ECO:0000313" key="1">
    <source>
        <dbReference type="EMBL" id="KAG5401790.1"/>
    </source>
</evidence>
<protein>
    <submittedName>
        <fullName evidence="1">Uncharacterized protein</fullName>
    </submittedName>
</protein>
<dbReference type="EMBL" id="JADBGQ010000004">
    <property type="protein sequence ID" value="KAG5401790.1"/>
    <property type="molecule type" value="Genomic_DNA"/>
</dbReference>
<keyword evidence="2" id="KW-1185">Reference proteome</keyword>